<proteinExistence type="predicted"/>
<feature type="transmembrane region" description="Helical" evidence="1">
    <location>
        <begin position="84"/>
        <end position="101"/>
    </location>
</feature>
<keyword evidence="1" id="KW-1133">Transmembrane helix</keyword>
<reference evidence="2" key="1">
    <citation type="submission" date="2021-01" db="EMBL/GenBank/DDBJ databases">
        <title>Whole genome shotgun sequence of Cellulomonas chitinilytica NBRC 110799.</title>
        <authorList>
            <person name="Komaki H."/>
            <person name="Tamura T."/>
        </authorList>
    </citation>
    <scope>NUCLEOTIDE SEQUENCE</scope>
    <source>
        <strain evidence="2">NBRC 110799</strain>
    </source>
</reference>
<dbReference type="Pfam" id="PF09656">
    <property type="entry name" value="PGPGW"/>
    <property type="match status" value="1"/>
</dbReference>
<keyword evidence="1" id="KW-0472">Membrane</keyword>
<dbReference type="Proteomes" id="UP000632740">
    <property type="component" value="Unassembled WGS sequence"/>
</dbReference>
<dbReference type="AlphaFoldDB" id="A0A919P772"/>
<evidence type="ECO:0000313" key="3">
    <source>
        <dbReference type="Proteomes" id="UP000632740"/>
    </source>
</evidence>
<gene>
    <name evidence="2" type="ORF">Cch01nite_42590</name>
</gene>
<protein>
    <recommendedName>
        <fullName evidence="4">TIGR02611 family protein</fullName>
    </recommendedName>
</protein>
<evidence type="ECO:0000256" key="1">
    <source>
        <dbReference type="SAM" id="Phobius"/>
    </source>
</evidence>
<keyword evidence="1" id="KW-0812">Transmembrane</keyword>
<dbReference type="EMBL" id="BONK01000020">
    <property type="protein sequence ID" value="GIG23535.1"/>
    <property type="molecule type" value="Genomic_DNA"/>
</dbReference>
<organism evidence="2 3">
    <name type="scientific">Cellulomonas chitinilytica</name>
    <dbReference type="NCBI Taxonomy" id="398759"/>
    <lineage>
        <taxon>Bacteria</taxon>
        <taxon>Bacillati</taxon>
        <taxon>Actinomycetota</taxon>
        <taxon>Actinomycetes</taxon>
        <taxon>Micrococcales</taxon>
        <taxon>Cellulomonadaceae</taxon>
        <taxon>Cellulomonas</taxon>
    </lineage>
</organism>
<feature type="transmembrane region" description="Helical" evidence="1">
    <location>
        <begin position="56"/>
        <end position="78"/>
    </location>
</feature>
<dbReference type="InterPro" id="IPR019099">
    <property type="entry name" value="Uncharacterised_PGPGW_TM"/>
</dbReference>
<sequence>MPFVVRQTAHDVERSRTVSQDSVADEIAAGDSSDNKLRRALDVWHTKLDTVPGGRAAFKVVVAVVGSATVLVGIALLVLPGPGWLVIFLGLGILSTEFAAARRLTDRLRAIVLRGWAWLRSRRSRPAEDPAAAPTD</sequence>
<comment type="caution">
    <text evidence="2">The sequence shown here is derived from an EMBL/GenBank/DDBJ whole genome shotgun (WGS) entry which is preliminary data.</text>
</comment>
<name>A0A919P772_9CELL</name>
<evidence type="ECO:0000313" key="2">
    <source>
        <dbReference type="EMBL" id="GIG23535.1"/>
    </source>
</evidence>
<accession>A0A919P772</accession>
<keyword evidence="3" id="KW-1185">Reference proteome</keyword>
<evidence type="ECO:0008006" key="4">
    <source>
        <dbReference type="Google" id="ProtNLM"/>
    </source>
</evidence>